<feature type="transmembrane region" description="Helical" evidence="1">
    <location>
        <begin position="74"/>
        <end position="95"/>
    </location>
</feature>
<feature type="transmembrane region" description="Helical" evidence="1">
    <location>
        <begin position="16"/>
        <end position="35"/>
    </location>
</feature>
<sequence length="166" mass="17449">MLFRCGPQDLPGNQSTLIATAVAYCIAQFAQIGLLGAPTAAFVQAILATILLGLYAAAVLRIRKLSNRLHQTGTALFGTGSLLTLAMLPATWALLPYLESIAQAQRASDITLNSPLAALAYVIIGIWGLAVYSHIYRHALDVSIALAIGVTIGFEALVLVVFSVLG</sequence>
<accession>A0A423PUX6</accession>
<evidence type="ECO:0000313" key="2">
    <source>
        <dbReference type="EMBL" id="ROO29384.1"/>
    </source>
</evidence>
<comment type="caution">
    <text evidence="2">The sequence shown here is derived from an EMBL/GenBank/DDBJ whole genome shotgun (WGS) entry which is preliminary data.</text>
</comment>
<evidence type="ECO:0000313" key="3">
    <source>
        <dbReference type="Proteomes" id="UP000285310"/>
    </source>
</evidence>
<feature type="transmembrane region" description="Helical" evidence="1">
    <location>
        <begin position="144"/>
        <end position="165"/>
    </location>
</feature>
<feature type="transmembrane region" description="Helical" evidence="1">
    <location>
        <begin position="41"/>
        <end position="62"/>
    </location>
</feature>
<protein>
    <recommendedName>
        <fullName evidence="4">Yip1 domain-containing protein</fullName>
    </recommendedName>
</protein>
<evidence type="ECO:0008006" key="4">
    <source>
        <dbReference type="Google" id="ProtNLM"/>
    </source>
</evidence>
<keyword evidence="3" id="KW-1185">Reference proteome</keyword>
<keyword evidence="1" id="KW-0812">Transmembrane</keyword>
<evidence type="ECO:0000256" key="1">
    <source>
        <dbReference type="SAM" id="Phobius"/>
    </source>
</evidence>
<keyword evidence="1" id="KW-1133">Transmembrane helix</keyword>
<proteinExistence type="predicted"/>
<organism evidence="2 3">
    <name type="scientific">Salinisphaera japonica YTM-1</name>
    <dbReference type="NCBI Taxonomy" id="1209778"/>
    <lineage>
        <taxon>Bacteria</taxon>
        <taxon>Pseudomonadati</taxon>
        <taxon>Pseudomonadota</taxon>
        <taxon>Gammaproteobacteria</taxon>
        <taxon>Salinisphaerales</taxon>
        <taxon>Salinisphaeraceae</taxon>
        <taxon>Salinisphaera</taxon>
    </lineage>
</organism>
<dbReference type="Proteomes" id="UP000285310">
    <property type="component" value="Unassembled WGS sequence"/>
</dbReference>
<dbReference type="EMBL" id="AYKG01000015">
    <property type="protein sequence ID" value="ROO29384.1"/>
    <property type="molecule type" value="Genomic_DNA"/>
</dbReference>
<name>A0A423PUX6_9GAMM</name>
<dbReference type="AlphaFoldDB" id="A0A423PUX6"/>
<feature type="transmembrane region" description="Helical" evidence="1">
    <location>
        <begin position="115"/>
        <end position="132"/>
    </location>
</feature>
<reference evidence="2 3" key="1">
    <citation type="submission" date="2013-10" db="EMBL/GenBank/DDBJ databases">
        <title>Salinisphaera japonica YTM-1 Genome Sequencing.</title>
        <authorList>
            <person name="Lai Q."/>
            <person name="Li C."/>
            <person name="Shao Z."/>
        </authorList>
    </citation>
    <scope>NUCLEOTIDE SEQUENCE [LARGE SCALE GENOMIC DNA]</scope>
    <source>
        <strain evidence="2 3">YTM-1</strain>
    </source>
</reference>
<keyword evidence="1" id="KW-0472">Membrane</keyword>
<gene>
    <name evidence="2" type="ORF">SAJA_06345</name>
</gene>
<dbReference type="InParanoid" id="A0A423PUX6"/>